<protein>
    <submittedName>
        <fullName evidence="1">BIRC7_8</fullName>
    </submittedName>
</protein>
<accession>A0A6J8CT44</accession>
<evidence type="ECO:0000313" key="2">
    <source>
        <dbReference type="Proteomes" id="UP000507470"/>
    </source>
</evidence>
<dbReference type="InterPro" id="IPR050784">
    <property type="entry name" value="IAP"/>
</dbReference>
<dbReference type="EMBL" id="CACVKT020005871">
    <property type="protein sequence ID" value="CAC5398274.1"/>
    <property type="molecule type" value="Genomic_DNA"/>
</dbReference>
<proteinExistence type="predicted"/>
<sequence length="551" mass="64748">MEPLNKTSTDIQLRCKSTLERNASVFFLCSDMESDLLWTKDCAKYLREAGIKNLNTSFELRIGYREYDELEIHLKSVNKLAIVLSQQSLNIPKFKKMMQCAILFVQEENESCRIIPILLTEQTVLPLILRETVPFYAWRDEIKKLLKAILLTNENHLLKTYVYNLSQLSNTGQYLRNLNKCILPPNCSSLEKQLASNVLEWWGMMVSDARFSIDMRKMQIISRDQRPLINDLFNSIFSSDKIKIIRITGLTNFHYEDFRRDRNLFDELVDIYLDHFKTVTHDFRLKYWYHYKRHHVRNSDRTLDISGPLLKCFSLMAHENIHYPKMEALEARENSLKTFPLKSSTFRSKLADSGFFYFDYIDYVQCFCCGGCLRTWSIDDDPLERHIERFPYCSFHVDIMKSSTEETSHGSMHPFIDEAPHSETSEEMVEDRLIQKYDSNYYRENFSDVANRRLTFEKFKTSTDIEIDESIFQQYAEAGFFYYGVKEDVVCFSCTLGLAQISGDINPWTLHLQFAPTCIYVTSNMDKFKSTVTDTSSNATDPFIEFELNMH</sequence>
<gene>
    <name evidence="1" type="ORF">MCOR_32654</name>
</gene>
<dbReference type="OrthoDB" id="6063402at2759"/>
<dbReference type="PANTHER" id="PTHR10044:SF139">
    <property type="entry name" value="DEATH-ASSOCIATED INHIBITOR OF APOPTOSIS 2"/>
    <property type="match status" value="1"/>
</dbReference>
<dbReference type="AlphaFoldDB" id="A0A6J8CT44"/>
<dbReference type="PANTHER" id="PTHR10044">
    <property type="entry name" value="INHIBITOR OF APOPTOSIS"/>
    <property type="match status" value="1"/>
</dbReference>
<dbReference type="Gene3D" id="1.10.1170.10">
    <property type="entry name" value="Inhibitor Of Apoptosis Protein (2mihbC-IAP-1), Chain A"/>
    <property type="match status" value="2"/>
</dbReference>
<dbReference type="SMART" id="SM00238">
    <property type="entry name" value="BIR"/>
    <property type="match status" value="2"/>
</dbReference>
<dbReference type="Pfam" id="PF00653">
    <property type="entry name" value="BIR"/>
    <property type="match status" value="2"/>
</dbReference>
<name>A0A6J8CT44_MYTCO</name>
<evidence type="ECO:0000313" key="1">
    <source>
        <dbReference type="EMBL" id="CAC5398274.1"/>
    </source>
</evidence>
<dbReference type="Proteomes" id="UP000507470">
    <property type="component" value="Unassembled WGS sequence"/>
</dbReference>
<organism evidence="1 2">
    <name type="scientific">Mytilus coruscus</name>
    <name type="common">Sea mussel</name>
    <dbReference type="NCBI Taxonomy" id="42192"/>
    <lineage>
        <taxon>Eukaryota</taxon>
        <taxon>Metazoa</taxon>
        <taxon>Spiralia</taxon>
        <taxon>Lophotrochozoa</taxon>
        <taxon>Mollusca</taxon>
        <taxon>Bivalvia</taxon>
        <taxon>Autobranchia</taxon>
        <taxon>Pteriomorphia</taxon>
        <taxon>Mytilida</taxon>
        <taxon>Mytiloidea</taxon>
        <taxon>Mytilidae</taxon>
        <taxon>Mytilinae</taxon>
        <taxon>Mytilus</taxon>
    </lineage>
</organism>
<dbReference type="InterPro" id="IPR001370">
    <property type="entry name" value="BIR_rpt"/>
</dbReference>
<keyword evidence="2" id="KW-1185">Reference proteome</keyword>
<dbReference type="PROSITE" id="PS50143">
    <property type="entry name" value="BIR_REPEAT_2"/>
    <property type="match status" value="2"/>
</dbReference>
<reference evidence="1 2" key="1">
    <citation type="submission" date="2020-06" db="EMBL/GenBank/DDBJ databases">
        <authorList>
            <person name="Li R."/>
            <person name="Bekaert M."/>
        </authorList>
    </citation>
    <scope>NUCLEOTIDE SEQUENCE [LARGE SCALE GENOMIC DNA]</scope>
    <source>
        <strain evidence="2">wild</strain>
    </source>
</reference>
<dbReference type="SUPFAM" id="SSF57924">
    <property type="entry name" value="Inhibitor of apoptosis (IAP) repeat"/>
    <property type="match status" value="2"/>
</dbReference>
<dbReference type="GO" id="GO:0005737">
    <property type="term" value="C:cytoplasm"/>
    <property type="evidence" value="ECO:0007669"/>
    <property type="project" value="TreeGrafter"/>
</dbReference>
<dbReference type="GO" id="GO:0051726">
    <property type="term" value="P:regulation of cell cycle"/>
    <property type="evidence" value="ECO:0007669"/>
    <property type="project" value="TreeGrafter"/>
</dbReference>
<dbReference type="CDD" id="cd00022">
    <property type="entry name" value="BIR"/>
    <property type="match status" value="1"/>
</dbReference>
<dbReference type="GO" id="GO:0005634">
    <property type="term" value="C:nucleus"/>
    <property type="evidence" value="ECO:0007669"/>
    <property type="project" value="TreeGrafter"/>
</dbReference>